<protein>
    <submittedName>
        <fullName evidence="2">Uncharacterized protein</fullName>
    </submittedName>
</protein>
<evidence type="ECO:0000256" key="1">
    <source>
        <dbReference type="SAM" id="Phobius"/>
    </source>
</evidence>
<accession>A0ABZ2V345</accession>
<sequence>MSTPALFRIDKKKHKLTLKKLNPSKDHLKTQGSTSIFSGLFLIGAYFFSSSYSTQSQEQSNMNMILVNYIIAPILIYIGLSLISASYRSKETLIFDKQSGLITYIKQVKKPWLYINNQFQIQSASPIITELLRYPINSVTSIHSMTVDTVDEFIDYLVFYFKEIDTYLAIWEHDSDGYKFPNEISIFLGKDTGENIGSSSFSFSLNIFNILNDVIKATFKHSKDKKFDTGKAFLSYDQRLMLSAILMFGSNEHIIKENPNDSYTYFMIALAYLNLGLKDSSLKYLKMAYQLYIKSGDKRHTKMIENHINYVSSNS</sequence>
<name>A0ABZ2V345_9CYAN</name>
<keyword evidence="1" id="KW-0812">Transmembrane</keyword>
<organism evidence="2 3">
    <name type="scientific">Okeanomitos corallinicola TIOX110</name>
    <dbReference type="NCBI Taxonomy" id="3133117"/>
    <lineage>
        <taxon>Bacteria</taxon>
        <taxon>Bacillati</taxon>
        <taxon>Cyanobacteriota</taxon>
        <taxon>Cyanophyceae</taxon>
        <taxon>Nostocales</taxon>
        <taxon>Aphanizomenonaceae</taxon>
        <taxon>Okeanomitos</taxon>
    </lineage>
</organism>
<dbReference type="RefSeq" id="WP_353932997.1">
    <property type="nucleotide sequence ID" value="NZ_CP150886.1"/>
</dbReference>
<evidence type="ECO:0000313" key="2">
    <source>
        <dbReference type="EMBL" id="WZB90103.1"/>
    </source>
</evidence>
<dbReference type="EMBL" id="CP150886">
    <property type="protein sequence ID" value="WZB90103.1"/>
    <property type="molecule type" value="Genomic_DNA"/>
</dbReference>
<proteinExistence type="predicted"/>
<feature type="transmembrane region" description="Helical" evidence="1">
    <location>
        <begin position="36"/>
        <end position="54"/>
    </location>
</feature>
<evidence type="ECO:0000313" key="3">
    <source>
        <dbReference type="Proteomes" id="UP001483337"/>
    </source>
</evidence>
<gene>
    <name evidence="2" type="ORF">WJM97_10605</name>
</gene>
<dbReference type="Proteomes" id="UP001483337">
    <property type="component" value="Chromosome"/>
</dbReference>
<dbReference type="SUPFAM" id="SSF48452">
    <property type="entry name" value="TPR-like"/>
    <property type="match status" value="1"/>
</dbReference>
<keyword evidence="1" id="KW-0472">Membrane</keyword>
<reference evidence="2 3" key="1">
    <citation type="submission" date="2024-04" db="EMBL/GenBank/DDBJ databases">
        <title>Okeanomitos corallinicola gen. &amp; sp. nov. (Nostocales, Cyanobacteria), a new toxic marine heterocyst-forming cyanobacterium from a coral reef.</title>
        <authorList>
            <person name="Li H."/>
            <person name="Li R."/>
            <person name="Kang J."/>
            <person name="Hii K.S."/>
            <person name="Mohamed H.F."/>
            <person name="Xu X."/>
            <person name="Luo Z."/>
        </authorList>
    </citation>
    <scope>NUCLEOTIDE SEQUENCE [LARGE SCALE GENOMIC DNA]</scope>
    <source>
        <strain evidence="2 3">TIOX110</strain>
    </source>
</reference>
<feature type="transmembrane region" description="Helical" evidence="1">
    <location>
        <begin position="66"/>
        <end position="87"/>
    </location>
</feature>
<keyword evidence="1" id="KW-1133">Transmembrane helix</keyword>
<keyword evidence="3" id="KW-1185">Reference proteome</keyword>
<dbReference type="InterPro" id="IPR011990">
    <property type="entry name" value="TPR-like_helical_dom_sf"/>
</dbReference>